<dbReference type="AlphaFoldDB" id="A0A2A9NWB1"/>
<organism evidence="2 3">
    <name type="scientific">Amanita thiersii Skay4041</name>
    <dbReference type="NCBI Taxonomy" id="703135"/>
    <lineage>
        <taxon>Eukaryota</taxon>
        <taxon>Fungi</taxon>
        <taxon>Dikarya</taxon>
        <taxon>Basidiomycota</taxon>
        <taxon>Agaricomycotina</taxon>
        <taxon>Agaricomycetes</taxon>
        <taxon>Agaricomycetidae</taxon>
        <taxon>Agaricales</taxon>
        <taxon>Pluteineae</taxon>
        <taxon>Amanitaceae</taxon>
        <taxon>Amanita</taxon>
    </lineage>
</organism>
<dbReference type="Proteomes" id="UP000242287">
    <property type="component" value="Unassembled WGS sequence"/>
</dbReference>
<protein>
    <submittedName>
        <fullName evidence="2">Uncharacterized protein</fullName>
    </submittedName>
</protein>
<reference evidence="2 3" key="1">
    <citation type="submission" date="2014-02" db="EMBL/GenBank/DDBJ databases">
        <title>Transposable element dynamics among asymbiotic and ectomycorrhizal Amanita fungi.</title>
        <authorList>
            <consortium name="DOE Joint Genome Institute"/>
            <person name="Hess J."/>
            <person name="Skrede I."/>
            <person name="Wolfe B."/>
            <person name="LaButti K."/>
            <person name="Ohm R.A."/>
            <person name="Grigoriev I.V."/>
            <person name="Pringle A."/>
        </authorList>
    </citation>
    <scope>NUCLEOTIDE SEQUENCE [LARGE SCALE GENOMIC DNA]</scope>
    <source>
        <strain evidence="2 3">SKay4041</strain>
    </source>
</reference>
<dbReference type="STRING" id="703135.A0A2A9NWB1"/>
<feature type="region of interest" description="Disordered" evidence="1">
    <location>
        <begin position="321"/>
        <end position="356"/>
    </location>
</feature>
<feature type="compositionally biased region" description="Pro residues" evidence="1">
    <location>
        <begin position="19"/>
        <end position="30"/>
    </location>
</feature>
<proteinExistence type="predicted"/>
<sequence>MMNVLKNQPFFRPASRPTSPTPVSVPPPPSDSNAIFDRSYRPLNMLSLSNFRRPSPVRSNSTPLPSALIQDGSYLGMLNLKFSEAVSKALAQPTGPAAANEQLAGRRPIPQGRARALGTLIASELMASRENSHLYRAVIRSLQKPLSVLLTNLSAYLLPLIASPTFSAVISPTTQTSTLNPTQLHALAIATFAQELLETFDEQGLGLDGDARGGDGLRAIREGLGSLITRVINPLINGIRNELMQMMEALENPTPNPTAKHPASIRGSVAYHPSIINLQATMPVYSRLLIRYTSFAAAQSTLATLLISVVWKALVALSHRPRGSQSLPPSPTLQSMGVKKTRGSPTTTPPLTPQMGRFTIKLPPSRPPSPHALLPVASAAADARVLYELLSQLPRPTADKESTRLAREAVCEAFAGLKALPTLLELVEAASHGRSDYLKIQGNLESLTTDLPLLIALPIVLQILTEQRSVAGIIGVPEEEYRKACLSGFGRAEECGAAIAHRVIDAWRFEHGAGHEMINWLEREIAAD</sequence>
<accession>A0A2A9NWB1</accession>
<dbReference type="OrthoDB" id="1734943at2759"/>
<keyword evidence="3" id="KW-1185">Reference proteome</keyword>
<evidence type="ECO:0000256" key="1">
    <source>
        <dbReference type="SAM" id="MobiDB-lite"/>
    </source>
</evidence>
<gene>
    <name evidence="2" type="ORF">AMATHDRAFT_57755</name>
</gene>
<dbReference type="EMBL" id="KZ301982">
    <property type="protein sequence ID" value="PFH52040.1"/>
    <property type="molecule type" value="Genomic_DNA"/>
</dbReference>
<feature type="region of interest" description="Disordered" evidence="1">
    <location>
        <begin position="1"/>
        <end position="33"/>
    </location>
</feature>
<name>A0A2A9NWB1_9AGAR</name>
<feature type="compositionally biased region" description="Low complexity" evidence="1">
    <location>
        <begin position="324"/>
        <end position="335"/>
    </location>
</feature>
<evidence type="ECO:0000313" key="2">
    <source>
        <dbReference type="EMBL" id="PFH52040.1"/>
    </source>
</evidence>
<evidence type="ECO:0000313" key="3">
    <source>
        <dbReference type="Proteomes" id="UP000242287"/>
    </source>
</evidence>